<feature type="transmembrane region" description="Helical" evidence="2">
    <location>
        <begin position="64"/>
        <end position="97"/>
    </location>
</feature>
<keyword evidence="2" id="KW-0812">Transmembrane</keyword>
<evidence type="ECO:0008006" key="5">
    <source>
        <dbReference type="Google" id="ProtNLM"/>
    </source>
</evidence>
<feature type="transmembrane region" description="Helical" evidence="2">
    <location>
        <begin position="109"/>
        <end position="138"/>
    </location>
</feature>
<evidence type="ECO:0000256" key="2">
    <source>
        <dbReference type="SAM" id="Phobius"/>
    </source>
</evidence>
<evidence type="ECO:0000313" key="4">
    <source>
        <dbReference type="Proteomes" id="UP001183817"/>
    </source>
</evidence>
<organism evidence="3 4">
    <name type="scientific">Paeniglutamicibacter sulfureus</name>
    <dbReference type="NCBI Taxonomy" id="43666"/>
    <lineage>
        <taxon>Bacteria</taxon>
        <taxon>Bacillati</taxon>
        <taxon>Actinomycetota</taxon>
        <taxon>Actinomycetes</taxon>
        <taxon>Micrococcales</taxon>
        <taxon>Micrococcaceae</taxon>
        <taxon>Paeniglutamicibacter</taxon>
    </lineage>
</organism>
<proteinExistence type="predicted"/>
<evidence type="ECO:0000256" key="1">
    <source>
        <dbReference type="SAM" id="MobiDB-lite"/>
    </source>
</evidence>
<keyword evidence="2" id="KW-1133">Transmembrane helix</keyword>
<sequence>MSDPYARPGGDPHHGSWSSPGGYPGQPGSGQEPYEGQYPPNGYYGYYGNGGNQPPPRTHGMTTFAMVTGIVAAVISLVPFLGFISFVLGPLAMVLGIVGIAKRFRSRGFSVTALVTGTFGLLVSILYAVLLSTILSFYDNTQSFDFEAEGTGEYELSLTTTSALPVTTNESGRYRSTVDASTLFGGIVVTNLDGNRGTISCRIYDSTGNLLVENTDVGIDAVAQCMLSDVLVRKVEDLDFPEEISARGLG</sequence>
<protein>
    <recommendedName>
        <fullName evidence="5">DUF4190 domain-containing protein</fullName>
    </recommendedName>
</protein>
<dbReference type="Proteomes" id="UP001183817">
    <property type="component" value="Unassembled WGS sequence"/>
</dbReference>
<accession>A0ABU2BK75</accession>
<name>A0ABU2BK75_9MICC</name>
<comment type="caution">
    <text evidence="3">The sequence shown here is derived from an EMBL/GenBank/DDBJ whole genome shotgun (WGS) entry which is preliminary data.</text>
</comment>
<feature type="region of interest" description="Disordered" evidence="1">
    <location>
        <begin position="1"/>
        <end position="35"/>
    </location>
</feature>
<gene>
    <name evidence="3" type="ORF">J2S64_001445</name>
</gene>
<reference evidence="3 4" key="1">
    <citation type="submission" date="2023-07" db="EMBL/GenBank/DDBJ databases">
        <title>Sequencing the genomes of 1000 actinobacteria strains.</title>
        <authorList>
            <person name="Klenk H.-P."/>
        </authorList>
    </citation>
    <scope>NUCLEOTIDE SEQUENCE [LARGE SCALE GENOMIC DNA]</scope>
    <source>
        <strain evidence="3 4">DSM 20167</strain>
    </source>
</reference>
<keyword evidence="2" id="KW-0472">Membrane</keyword>
<keyword evidence="4" id="KW-1185">Reference proteome</keyword>
<dbReference type="EMBL" id="JAVDYI010000001">
    <property type="protein sequence ID" value="MDR7357754.1"/>
    <property type="molecule type" value="Genomic_DNA"/>
</dbReference>
<evidence type="ECO:0000313" key="3">
    <source>
        <dbReference type="EMBL" id="MDR7357754.1"/>
    </source>
</evidence>
<dbReference type="RefSeq" id="WP_310289386.1">
    <property type="nucleotide sequence ID" value="NZ_BAAAWO010000001.1"/>
</dbReference>